<organism evidence="1 2">
    <name type="scientific">Mya arenaria</name>
    <name type="common">Soft-shell clam</name>
    <dbReference type="NCBI Taxonomy" id="6604"/>
    <lineage>
        <taxon>Eukaryota</taxon>
        <taxon>Metazoa</taxon>
        <taxon>Spiralia</taxon>
        <taxon>Lophotrochozoa</taxon>
        <taxon>Mollusca</taxon>
        <taxon>Bivalvia</taxon>
        <taxon>Autobranchia</taxon>
        <taxon>Heteroconchia</taxon>
        <taxon>Euheterodonta</taxon>
        <taxon>Imparidentia</taxon>
        <taxon>Neoheterodontei</taxon>
        <taxon>Myida</taxon>
        <taxon>Myoidea</taxon>
        <taxon>Myidae</taxon>
        <taxon>Mya</taxon>
    </lineage>
</organism>
<gene>
    <name evidence="1" type="ORF">MAR_014596</name>
</gene>
<feature type="non-terminal residue" evidence="1">
    <location>
        <position position="306"/>
    </location>
</feature>
<sequence>MECILPVGVVSFLGDFNANYDIEGLNLRDNVQLCNDYKCTSFEHVTALYRCYVFYQTLIDFICMPIEVIDMCTYCSGVFINEDLTQLNLQVLMCVKKKLPNIVQDAWAIGGKILFRNDTGRIQVVRYDNYAYWLDMPWPVVARTSRTGTFPKKKYIEHLKPYWNTELTAAHADMVERRRVWCYEGSPRSSEHFETILGIKFDSNRFWNIDNRKRKTTYKLGSGMNIYGSVVRDREHITTQWGLYFKNLYSQSENVEFDNQWKRTLSSMLDNSLREMKADPTVTVLPQDVETAILKCPKGKASSSDD</sequence>
<protein>
    <submittedName>
        <fullName evidence="1">Uncharacterized protein</fullName>
    </submittedName>
</protein>
<name>A0ABY7G4R2_MYAAR</name>
<dbReference type="Proteomes" id="UP001164746">
    <property type="component" value="Chromosome 15"/>
</dbReference>
<evidence type="ECO:0000313" key="1">
    <source>
        <dbReference type="EMBL" id="WAR28892.1"/>
    </source>
</evidence>
<evidence type="ECO:0000313" key="2">
    <source>
        <dbReference type="Proteomes" id="UP001164746"/>
    </source>
</evidence>
<dbReference type="EMBL" id="CP111026">
    <property type="protein sequence ID" value="WAR28892.1"/>
    <property type="molecule type" value="Genomic_DNA"/>
</dbReference>
<accession>A0ABY7G4R2</accession>
<proteinExistence type="predicted"/>
<keyword evidence="2" id="KW-1185">Reference proteome</keyword>
<reference evidence="1" key="1">
    <citation type="submission" date="2022-11" db="EMBL/GenBank/DDBJ databases">
        <title>Centuries of genome instability and evolution in soft-shell clam transmissible cancer (bioRxiv).</title>
        <authorList>
            <person name="Hart S.F.M."/>
            <person name="Yonemitsu M.A."/>
            <person name="Giersch R.M."/>
            <person name="Beal B.F."/>
            <person name="Arriagada G."/>
            <person name="Davis B.W."/>
            <person name="Ostrander E.A."/>
            <person name="Goff S.P."/>
            <person name="Metzger M.J."/>
        </authorList>
    </citation>
    <scope>NUCLEOTIDE SEQUENCE</scope>
    <source>
        <strain evidence="1">MELC-2E11</strain>
        <tissue evidence="1">Siphon/mantle</tissue>
    </source>
</reference>